<gene>
    <name evidence="4" type="ORF">AB3K24_06360</name>
</gene>
<evidence type="ECO:0000259" key="3">
    <source>
        <dbReference type="Pfam" id="PF00303"/>
    </source>
</evidence>
<evidence type="ECO:0000256" key="1">
    <source>
        <dbReference type="ARBA" id="ARBA00022603"/>
    </source>
</evidence>
<dbReference type="GO" id="GO:0004799">
    <property type="term" value="F:thymidylate synthase activity"/>
    <property type="evidence" value="ECO:0007669"/>
    <property type="project" value="UniProtKB-EC"/>
</dbReference>
<dbReference type="InterPro" id="IPR036926">
    <property type="entry name" value="Thymidate_synth/dCMP_Mease_sf"/>
</dbReference>
<dbReference type="Gene3D" id="3.30.572.10">
    <property type="entry name" value="Thymidylate synthase/dCMP hydroxymethylase domain"/>
    <property type="match status" value="1"/>
</dbReference>
<evidence type="ECO:0000256" key="2">
    <source>
        <dbReference type="ARBA" id="ARBA00022679"/>
    </source>
</evidence>
<dbReference type="SUPFAM" id="SSF55831">
    <property type="entry name" value="Thymidylate synthase/dCMP hydroxymethylase"/>
    <property type="match status" value="1"/>
</dbReference>
<feature type="domain" description="Thymidylate synthase/dCMP hydroxymethylase" evidence="3">
    <location>
        <begin position="10"/>
        <end position="245"/>
    </location>
</feature>
<reference evidence="4 5" key="1">
    <citation type="submission" date="2024-07" db="EMBL/GenBank/DDBJ databases">
        <authorList>
            <person name="Yun M."/>
        </authorList>
    </citation>
    <scope>NUCLEOTIDE SEQUENCE [LARGE SCALE GENOMIC DNA]</scope>
    <source>
        <strain evidence="4 5">MS01</strain>
    </source>
</reference>
<evidence type="ECO:0000313" key="4">
    <source>
        <dbReference type="EMBL" id="MEX0380972.1"/>
    </source>
</evidence>
<proteinExistence type="predicted"/>
<keyword evidence="1 4" id="KW-0489">Methyltransferase</keyword>
<dbReference type="PANTHER" id="PTHR11548">
    <property type="entry name" value="THYMIDYLATE SYNTHASE 1"/>
    <property type="match status" value="1"/>
</dbReference>
<dbReference type="PANTHER" id="PTHR11548:SF9">
    <property type="entry name" value="THYMIDYLATE SYNTHASE"/>
    <property type="match status" value="1"/>
</dbReference>
<name>A0ABV3S3C8_9LACO</name>
<dbReference type="GO" id="GO:0032259">
    <property type="term" value="P:methylation"/>
    <property type="evidence" value="ECO:0007669"/>
    <property type="project" value="UniProtKB-KW"/>
</dbReference>
<keyword evidence="2 4" id="KW-0808">Transferase</keyword>
<dbReference type="InterPro" id="IPR045097">
    <property type="entry name" value="Thymidate_synth/dCMP_Mease"/>
</dbReference>
<protein>
    <submittedName>
        <fullName evidence="4">Thymidylate synthase</fullName>
        <ecNumber evidence="4">2.1.1.45</ecNumber>
    </submittedName>
</protein>
<organism evidence="4 5">
    <name type="scientific">Leuconostoc aquikimchii</name>
    <dbReference type="NCBI Taxonomy" id="3236804"/>
    <lineage>
        <taxon>Bacteria</taxon>
        <taxon>Bacillati</taxon>
        <taxon>Bacillota</taxon>
        <taxon>Bacilli</taxon>
        <taxon>Lactobacillales</taxon>
        <taxon>Lactobacillaceae</taxon>
        <taxon>Leuconostoc</taxon>
    </lineage>
</organism>
<accession>A0ABV3S3C8</accession>
<dbReference type="Pfam" id="PF00303">
    <property type="entry name" value="Thymidylat_synt"/>
    <property type="match status" value="1"/>
</dbReference>
<dbReference type="RefSeq" id="WP_367974429.1">
    <property type="nucleotide sequence ID" value="NZ_JBFPEQ010000001.1"/>
</dbReference>
<comment type="caution">
    <text evidence="4">The sequence shown here is derived from an EMBL/GenBank/DDBJ whole genome shotgun (WGS) entry which is preliminary data.</text>
</comment>
<dbReference type="InterPro" id="IPR023451">
    <property type="entry name" value="Thymidate_synth/dCMP_Mease_dom"/>
</dbReference>
<evidence type="ECO:0000313" key="5">
    <source>
        <dbReference type="Proteomes" id="UP001556617"/>
    </source>
</evidence>
<keyword evidence="5" id="KW-1185">Reference proteome</keyword>
<dbReference type="CDD" id="cd00351">
    <property type="entry name" value="TS_Pyrimidine_HMase"/>
    <property type="match status" value="1"/>
</dbReference>
<dbReference type="Proteomes" id="UP001556617">
    <property type="component" value="Unassembled WGS sequence"/>
</dbReference>
<sequence>MSTYETFDSAYRAVLNDIYNHADFFNQPRGFQSREKIAYHFSIQQPVQRVSYNQKRKCNIVFNFAEALWYLTGNNSLDYISYYNKKMPDYSMDGHILTGTAYGSKLFNLGDQQLNQWQNVKALLIKDPDSKRAVLQIFDGSELAIPNNLDVSCTLGLQFFIRDKQLDMIAYMRANDAFRGIVSDVFSFTFIQELMARELHVPVGKYYHSVGTMHIYEPDNVWVTHVLETPSDARFTFPEMPLENNWEMIHQLMDYEEKLRKNEITLHWQAIQASNLTPYWQQILALFSIYQMIYYHKKIDQTIFCHLMPIYQYFLLNKWPNNINNSGVNKND</sequence>
<dbReference type="EC" id="2.1.1.45" evidence="4"/>
<dbReference type="EMBL" id="JBFPER010000001">
    <property type="protein sequence ID" value="MEX0380972.1"/>
    <property type="molecule type" value="Genomic_DNA"/>
</dbReference>